<evidence type="ECO:0000256" key="1">
    <source>
        <dbReference type="SAM" id="Phobius"/>
    </source>
</evidence>
<dbReference type="Proteomes" id="UP001497382">
    <property type="component" value="Unassembled WGS sequence"/>
</dbReference>
<keyword evidence="2" id="KW-0732">Signal</keyword>
<dbReference type="GO" id="GO:0005886">
    <property type="term" value="C:plasma membrane"/>
    <property type="evidence" value="ECO:0007669"/>
    <property type="project" value="TreeGrafter"/>
</dbReference>
<dbReference type="AlphaFoldDB" id="A0AAV2BWE9"/>
<organism evidence="3 4">
    <name type="scientific">Larinioides sclopetarius</name>
    <dbReference type="NCBI Taxonomy" id="280406"/>
    <lineage>
        <taxon>Eukaryota</taxon>
        <taxon>Metazoa</taxon>
        <taxon>Ecdysozoa</taxon>
        <taxon>Arthropoda</taxon>
        <taxon>Chelicerata</taxon>
        <taxon>Arachnida</taxon>
        <taxon>Araneae</taxon>
        <taxon>Araneomorphae</taxon>
        <taxon>Entelegynae</taxon>
        <taxon>Araneoidea</taxon>
        <taxon>Araneidae</taxon>
        <taxon>Larinioides</taxon>
    </lineage>
</organism>
<dbReference type="EMBL" id="CAXIEN010000516">
    <property type="protein sequence ID" value="CAL1299749.1"/>
    <property type="molecule type" value="Genomic_DNA"/>
</dbReference>
<gene>
    <name evidence="3" type="ORF">LARSCL_LOCUS21550</name>
</gene>
<sequence length="406" mass="46590">MNFLVKNFKFLLLIILYDIDNVRSSPELYITNNAPSMLDSNITFTAILRNYDSKDQLMYKFDDGILMKEYKTVSHNVSMNRSFPSSLYKADFYYMNVSVLAETFFFDKTVASNFSRFELKKDLIGDISVYRDGQSSVDVDEVAVGENVSLVVNLVDHSNFLQKAAIDYSWSIDFEKHQTLDNMLIYNFTEAGSKNIKAFVTAVFSNNDFRYGYFERTITAKDPVTYVNISGNPFLYHGDKLNLNVTCNGSPPYQYCFEVLRRNASSTNFTCKNPSTFTTCRMEIIKYFQKDGMYQIGIYVSNDVQAITRIIEVMVYSVSIKPTLSTIIIPIVCSLLTLVIIAFGISYYVQHRNQLAVEVANFDFQDDSNSYTERTFFENFFDSFACRSCTCSRLSCDNQSEAEPLM</sequence>
<dbReference type="PANTHER" id="PTHR11861">
    <property type="entry name" value="MELANOCYTE PROTEIN PMEL 17-RELATED"/>
    <property type="match status" value="1"/>
</dbReference>
<dbReference type="PANTHER" id="PTHR11861:SF8">
    <property type="entry name" value="PKD DOMAIN-CONTAINING PROTEIN"/>
    <property type="match status" value="1"/>
</dbReference>
<keyword evidence="1" id="KW-0472">Membrane</keyword>
<evidence type="ECO:0000313" key="4">
    <source>
        <dbReference type="Proteomes" id="UP001497382"/>
    </source>
</evidence>
<reference evidence="3 4" key="1">
    <citation type="submission" date="2024-04" db="EMBL/GenBank/DDBJ databases">
        <authorList>
            <person name="Rising A."/>
            <person name="Reimegard J."/>
            <person name="Sonavane S."/>
            <person name="Akerstrom W."/>
            <person name="Nylinder S."/>
            <person name="Hedman E."/>
            <person name="Kallberg Y."/>
        </authorList>
    </citation>
    <scope>NUCLEOTIDE SEQUENCE [LARGE SCALE GENOMIC DNA]</scope>
</reference>
<dbReference type="InterPro" id="IPR045219">
    <property type="entry name" value="PKAT"/>
</dbReference>
<evidence type="ECO:0000256" key="2">
    <source>
        <dbReference type="SAM" id="SignalP"/>
    </source>
</evidence>
<comment type="caution">
    <text evidence="3">The sequence shown here is derived from an EMBL/GenBank/DDBJ whole genome shotgun (WGS) entry which is preliminary data.</text>
</comment>
<accession>A0AAV2BWE9</accession>
<feature type="signal peptide" evidence="2">
    <location>
        <begin position="1"/>
        <end position="24"/>
    </location>
</feature>
<proteinExistence type="predicted"/>
<feature type="chain" id="PRO_5043584374" description="Allorecognition 2" evidence="2">
    <location>
        <begin position="25"/>
        <end position="406"/>
    </location>
</feature>
<keyword evidence="1" id="KW-0812">Transmembrane</keyword>
<keyword evidence="4" id="KW-1185">Reference proteome</keyword>
<keyword evidence="1" id="KW-1133">Transmembrane helix</keyword>
<evidence type="ECO:0000313" key="3">
    <source>
        <dbReference type="EMBL" id="CAL1299749.1"/>
    </source>
</evidence>
<evidence type="ECO:0008006" key="5">
    <source>
        <dbReference type="Google" id="ProtNLM"/>
    </source>
</evidence>
<protein>
    <recommendedName>
        <fullName evidence="5">Allorecognition 2</fullName>
    </recommendedName>
</protein>
<name>A0AAV2BWE9_9ARAC</name>
<feature type="transmembrane region" description="Helical" evidence="1">
    <location>
        <begin position="327"/>
        <end position="349"/>
    </location>
</feature>